<comment type="caution">
    <text evidence="3">The sequence shown here is derived from an EMBL/GenBank/DDBJ whole genome shotgun (WGS) entry which is preliminary data.</text>
</comment>
<proteinExistence type="predicted"/>
<sequence>MPSIHGKEVGPIGFGLMGFTWRATPCTQEQAFETMRTALKNGSNFWNGGEFYGPPEYNSLVLLERYFEKYPEDADKVIISIKGGLNNETHQIDASPENTRRTLDSCIAQLKGRKKLDLFEFGRRDPKVPLEETFKLIQEEYINTGKLGGISLSEVRAETIHEAAKYTKVAAVEVELSLFSTDILENGVAAACAQYDIPIVAYSPIGRGMLTGALKSPDDVKDAVFKAFGFPRFQPGNFEANLRLVEQVAEIAKAKDCTPAQLAINWTRAVSRRPGVPTIIPIPGATTVERVNENTRVIDLTDDELARIDTVLAAFTPAGGRYHDAVPVNT</sequence>
<dbReference type="EMBL" id="RYZI01000291">
    <property type="protein sequence ID" value="RWA06993.1"/>
    <property type="molecule type" value="Genomic_DNA"/>
</dbReference>
<dbReference type="Pfam" id="PF00248">
    <property type="entry name" value="Aldo_ket_red"/>
    <property type="match status" value="1"/>
</dbReference>
<dbReference type="STRING" id="363999.A0A439CXR8"/>
<name>A0A439CXR8_9PEZI</name>
<dbReference type="CDD" id="cd19077">
    <property type="entry name" value="AKR_AKR8A1-2"/>
    <property type="match status" value="1"/>
</dbReference>
<dbReference type="InterPro" id="IPR036812">
    <property type="entry name" value="NAD(P)_OxRdtase_dom_sf"/>
</dbReference>
<protein>
    <recommendedName>
        <fullName evidence="2">NADP-dependent oxidoreductase domain-containing protein</fullName>
    </recommendedName>
</protein>
<evidence type="ECO:0000256" key="1">
    <source>
        <dbReference type="ARBA" id="ARBA00023002"/>
    </source>
</evidence>
<dbReference type="SUPFAM" id="SSF51430">
    <property type="entry name" value="NAD(P)-linked oxidoreductase"/>
    <property type="match status" value="1"/>
</dbReference>
<evidence type="ECO:0000313" key="4">
    <source>
        <dbReference type="Proteomes" id="UP000286045"/>
    </source>
</evidence>
<dbReference type="GO" id="GO:0016491">
    <property type="term" value="F:oxidoreductase activity"/>
    <property type="evidence" value="ECO:0007669"/>
    <property type="project" value="UniProtKB-KW"/>
</dbReference>
<organism evidence="3 4">
    <name type="scientific">Xylaria grammica</name>
    <dbReference type="NCBI Taxonomy" id="363999"/>
    <lineage>
        <taxon>Eukaryota</taxon>
        <taxon>Fungi</taxon>
        <taxon>Dikarya</taxon>
        <taxon>Ascomycota</taxon>
        <taxon>Pezizomycotina</taxon>
        <taxon>Sordariomycetes</taxon>
        <taxon>Xylariomycetidae</taxon>
        <taxon>Xylariales</taxon>
        <taxon>Xylariaceae</taxon>
        <taxon>Xylaria</taxon>
    </lineage>
</organism>
<dbReference type="InterPro" id="IPR023210">
    <property type="entry name" value="NADP_OxRdtase_dom"/>
</dbReference>
<dbReference type="GO" id="GO:0005737">
    <property type="term" value="C:cytoplasm"/>
    <property type="evidence" value="ECO:0007669"/>
    <property type="project" value="TreeGrafter"/>
</dbReference>
<dbReference type="InterPro" id="IPR050791">
    <property type="entry name" value="Aldo-Keto_reductase"/>
</dbReference>
<keyword evidence="1" id="KW-0560">Oxidoreductase</keyword>
<dbReference type="Proteomes" id="UP000286045">
    <property type="component" value="Unassembled WGS sequence"/>
</dbReference>
<gene>
    <name evidence="3" type="ORF">EKO27_g8111</name>
</gene>
<keyword evidence="4" id="KW-1185">Reference proteome</keyword>
<dbReference type="PANTHER" id="PTHR43625:SF78">
    <property type="entry name" value="PYRIDOXAL REDUCTASE-RELATED"/>
    <property type="match status" value="1"/>
</dbReference>
<feature type="domain" description="NADP-dependent oxidoreductase" evidence="2">
    <location>
        <begin position="11"/>
        <end position="311"/>
    </location>
</feature>
<dbReference type="Gene3D" id="3.20.20.100">
    <property type="entry name" value="NADP-dependent oxidoreductase domain"/>
    <property type="match status" value="1"/>
</dbReference>
<dbReference type="PANTHER" id="PTHR43625">
    <property type="entry name" value="AFLATOXIN B1 ALDEHYDE REDUCTASE"/>
    <property type="match status" value="1"/>
</dbReference>
<evidence type="ECO:0000313" key="3">
    <source>
        <dbReference type="EMBL" id="RWA06993.1"/>
    </source>
</evidence>
<evidence type="ECO:0000259" key="2">
    <source>
        <dbReference type="Pfam" id="PF00248"/>
    </source>
</evidence>
<accession>A0A439CXR8</accession>
<reference evidence="3 4" key="1">
    <citation type="submission" date="2018-12" db="EMBL/GenBank/DDBJ databases">
        <title>Draft genome sequence of Xylaria grammica IHI A82.</title>
        <authorList>
            <person name="Buettner E."/>
            <person name="Kellner H."/>
        </authorList>
    </citation>
    <scope>NUCLEOTIDE SEQUENCE [LARGE SCALE GENOMIC DNA]</scope>
    <source>
        <strain evidence="3 4">IHI A82</strain>
    </source>
</reference>
<dbReference type="AlphaFoldDB" id="A0A439CXR8"/>